<dbReference type="AlphaFoldDB" id="A0A0F8XN76"/>
<feature type="domain" description="Glycoside hydrolase 123 catalytic" evidence="1">
    <location>
        <begin position="187"/>
        <end position="346"/>
    </location>
</feature>
<reference evidence="2" key="1">
    <citation type="journal article" date="2015" name="Nature">
        <title>Complex archaea that bridge the gap between prokaryotes and eukaryotes.</title>
        <authorList>
            <person name="Spang A."/>
            <person name="Saw J.H."/>
            <person name="Jorgensen S.L."/>
            <person name="Zaremba-Niedzwiedzka K."/>
            <person name="Martijn J."/>
            <person name="Lind A.E."/>
            <person name="van Eijk R."/>
            <person name="Schleper C."/>
            <person name="Guy L."/>
            <person name="Ettema T.J."/>
        </authorList>
    </citation>
    <scope>NUCLEOTIDE SEQUENCE</scope>
</reference>
<comment type="caution">
    <text evidence="2">The sequence shown here is derived from an EMBL/GenBank/DDBJ whole genome shotgun (WGS) entry which is preliminary data.</text>
</comment>
<evidence type="ECO:0000259" key="1">
    <source>
        <dbReference type="Pfam" id="PF13320"/>
    </source>
</evidence>
<sequence>LVAGLDPAGSGYQAAFLWAYQVKPELRMWMVDIENHEGGGIAQARATIEGWHTLHGVSHWVVEENLYHGGILADEKLIELRQGLSILMEPHHTGHNKWDPYLGVSTLKPLFADKKIILPFGDVESVSKSDLYQRQLVNFSNAPRNRNTRGGYKSDLVMASWFPMGVIRLAQSEFISDVAIVYDTKAEEAMFATYAKQVEEHLREKGWLEMAYIYWFDEPDPKDYEFVANGMRRLKQYGPGLRRMLTEEPGDNVLSGLVDLWCPISFNYEHEAARQRRPHGERFWWYVCTAPKAPYCTLFLDHPATELRTWLWQTWQRDISGILVWQSNYWTSNTAFPESPQNPYEDPMGYVVGYSTPRGTKAYW</sequence>
<feature type="non-terminal residue" evidence="2">
    <location>
        <position position="364"/>
    </location>
</feature>
<evidence type="ECO:0000313" key="2">
    <source>
        <dbReference type="EMBL" id="KKK62625.1"/>
    </source>
</evidence>
<dbReference type="InterPro" id="IPR025150">
    <property type="entry name" value="GH123_cat"/>
</dbReference>
<gene>
    <name evidence="2" type="ORF">LCGC14_3002460</name>
</gene>
<dbReference type="EMBL" id="LAZR01061905">
    <property type="protein sequence ID" value="KKK62625.1"/>
    <property type="molecule type" value="Genomic_DNA"/>
</dbReference>
<dbReference type="Pfam" id="PF13320">
    <property type="entry name" value="GH123_cat"/>
    <property type="match status" value="1"/>
</dbReference>
<feature type="non-terminal residue" evidence="2">
    <location>
        <position position="1"/>
    </location>
</feature>
<proteinExistence type="predicted"/>
<name>A0A0F8XN76_9ZZZZ</name>
<accession>A0A0F8XN76</accession>
<protein>
    <recommendedName>
        <fullName evidence="1">Glycoside hydrolase 123 catalytic domain-containing protein</fullName>
    </recommendedName>
</protein>
<organism evidence="2">
    <name type="scientific">marine sediment metagenome</name>
    <dbReference type="NCBI Taxonomy" id="412755"/>
    <lineage>
        <taxon>unclassified sequences</taxon>
        <taxon>metagenomes</taxon>
        <taxon>ecological metagenomes</taxon>
    </lineage>
</organism>